<dbReference type="AlphaFoldDB" id="A0A6C0LKR7"/>
<sequence length="241" mass="27269">MTNDAIKIKNGKSIKLMNENNTNSIEIKNNNGKILIIKDESINVLNNLLVPVAFDYYFKDNDPNRNNNQNRVINVNKINFNDENTLEHTEIIKKLEEKIISNPSTHTSITFNSRIDNQNNDYFDLTNEKSIKYKGSLNVSGNLIARVCLASKTNSTSLYSIRISKKMDGGNWIPIPNVISYNKIEDDFYSSGALYLSINCILEANDEMKIEISNIINGNSGNTVDTQIIALQFSFLGYILE</sequence>
<proteinExistence type="predicted"/>
<accession>A0A6C0LKR7</accession>
<name>A0A6C0LKR7_9ZZZZ</name>
<protein>
    <submittedName>
        <fullName evidence="1">Uncharacterized protein</fullName>
    </submittedName>
</protein>
<organism evidence="1">
    <name type="scientific">viral metagenome</name>
    <dbReference type="NCBI Taxonomy" id="1070528"/>
    <lineage>
        <taxon>unclassified sequences</taxon>
        <taxon>metagenomes</taxon>
        <taxon>organismal metagenomes</taxon>
    </lineage>
</organism>
<evidence type="ECO:0000313" key="1">
    <source>
        <dbReference type="EMBL" id="QHU30575.1"/>
    </source>
</evidence>
<reference evidence="1" key="1">
    <citation type="journal article" date="2020" name="Nature">
        <title>Giant virus diversity and host interactions through global metagenomics.</title>
        <authorList>
            <person name="Schulz F."/>
            <person name="Roux S."/>
            <person name="Paez-Espino D."/>
            <person name="Jungbluth S."/>
            <person name="Walsh D.A."/>
            <person name="Denef V.J."/>
            <person name="McMahon K.D."/>
            <person name="Konstantinidis K.T."/>
            <person name="Eloe-Fadrosh E.A."/>
            <person name="Kyrpides N.C."/>
            <person name="Woyke T."/>
        </authorList>
    </citation>
    <scope>NUCLEOTIDE SEQUENCE</scope>
    <source>
        <strain evidence="1">GVMAG-M-3300027833-19</strain>
    </source>
</reference>
<dbReference type="EMBL" id="MN740510">
    <property type="protein sequence ID" value="QHU30575.1"/>
    <property type="molecule type" value="Genomic_DNA"/>
</dbReference>